<reference evidence="3" key="1">
    <citation type="journal article" date="2019" name="Int. J. Syst. Evol. Microbiol.">
        <title>The Global Catalogue of Microorganisms (GCM) 10K type strain sequencing project: providing services to taxonomists for standard genome sequencing and annotation.</title>
        <authorList>
            <consortium name="The Broad Institute Genomics Platform"/>
            <consortium name="The Broad Institute Genome Sequencing Center for Infectious Disease"/>
            <person name="Wu L."/>
            <person name="Ma J."/>
        </authorList>
    </citation>
    <scope>NUCLEOTIDE SEQUENCE [LARGE SCALE GENOMIC DNA]</scope>
    <source>
        <strain evidence="3">CCUG 62114</strain>
    </source>
</reference>
<name>A0ABW3I4F7_9FLAO</name>
<dbReference type="EMBL" id="JBHTJM010000009">
    <property type="protein sequence ID" value="MFD0964430.1"/>
    <property type="molecule type" value="Genomic_DNA"/>
</dbReference>
<organism evidence="2 3">
    <name type="scientific">Pseudofulvibacter geojedonensis</name>
    <dbReference type="NCBI Taxonomy" id="1123758"/>
    <lineage>
        <taxon>Bacteria</taxon>
        <taxon>Pseudomonadati</taxon>
        <taxon>Bacteroidota</taxon>
        <taxon>Flavobacteriia</taxon>
        <taxon>Flavobacteriales</taxon>
        <taxon>Flavobacteriaceae</taxon>
        <taxon>Pseudofulvibacter</taxon>
    </lineage>
</organism>
<keyword evidence="3" id="KW-1185">Reference proteome</keyword>
<evidence type="ECO:0000256" key="1">
    <source>
        <dbReference type="PROSITE-ProRule" id="PRU00339"/>
    </source>
</evidence>
<dbReference type="PANTHER" id="PTHR12558">
    <property type="entry name" value="CELL DIVISION CYCLE 16,23,27"/>
    <property type="match status" value="1"/>
</dbReference>
<dbReference type="InterPro" id="IPR019734">
    <property type="entry name" value="TPR_rpt"/>
</dbReference>
<proteinExistence type="predicted"/>
<dbReference type="RefSeq" id="WP_377715978.1">
    <property type="nucleotide sequence ID" value="NZ_JBHTJM010000009.1"/>
</dbReference>
<dbReference type="SUPFAM" id="SSF81901">
    <property type="entry name" value="HCP-like"/>
    <property type="match status" value="1"/>
</dbReference>
<dbReference type="Proteomes" id="UP001596997">
    <property type="component" value="Unassembled WGS sequence"/>
</dbReference>
<dbReference type="Gene3D" id="1.25.40.10">
    <property type="entry name" value="Tetratricopeptide repeat domain"/>
    <property type="match status" value="3"/>
</dbReference>
<keyword evidence="1" id="KW-0802">TPR repeat</keyword>
<dbReference type="SUPFAM" id="SSF48452">
    <property type="entry name" value="TPR-like"/>
    <property type="match status" value="1"/>
</dbReference>
<sequence length="443" mass="51670">MKRIRYIFHFIVFLFGSIIYAQEKPMDDLGNVSDEFQESYFEALKQRGIENYDKAIELLVNCNSINPNNASVHFELGKNYYEIDQYALAEKSLEKANSLKPNNQWILEEQYLLYFAQSKSDKVEEVLLKLVQLKPKYQDMLIKHYIKTRKYDNALKVLNTLEATSGANKEHHKLRHQAYTFSRKYKEYANYLSNKIDSKSARETDYTNLIIVYSKLKQNDKGFETAKRYQETFPNSDYPYLSLYKFYLSKNNIPEAINALHRVSNSNSLQQQEKFKVANDFFQYAKKKPEYIPELEKVIKVFPHQTLITQLASIYQENNNEKATHLIASSEQANSNNFQDLKLLTDILLKGNKYLDALKTSEKALELYPAQAVLYLQQAKAYQAINKAKNALESLELGIDYIIDNPSLESNFYSQMAKAYKSLNDLKNEQKYLQKAKKANPKS</sequence>
<accession>A0ABW3I4F7</accession>
<feature type="repeat" description="TPR" evidence="1">
    <location>
        <begin position="70"/>
        <end position="103"/>
    </location>
</feature>
<dbReference type="InterPro" id="IPR011990">
    <property type="entry name" value="TPR-like_helical_dom_sf"/>
</dbReference>
<gene>
    <name evidence="2" type="ORF">ACFQ1O_10480</name>
</gene>
<comment type="caution">
    <text evidence="2">The sequence shown here is derived from an EMBL/GenBank/DDBJ whole genome shotgun (WGS) entry which is preliminary data.</text>
</comment>
<evidence type="ECO:0000313" key="3">
    <source>
        <dbReference type="Proteomes" id="UP001596997"/>
    </source>
</evidence>
<evidence type="ECO:0000313" key="2">
    <source>
        <dbReference type="EMBL" id="MFD0964430.1"/>
    </source>
</evidence>
<dbReference type="PROSITE" id="PS50005">
    <property type="entry name" value="TPR"/>
    <property type="match status" value="1"/>
</dbReference>
<dbReference type="Pfam" id="PF13181">
    <property type="entry name" value="TPR_8"/>
    <property type="match status" value="2"/>
</dbReference>
<dbReference type="SMART" id="SM00028">
    <property type="entry name" value="TPR"/>
    <property type="match status" value="5"/>
</dbReference>
<dbReference type="PANTHER" id="PTHR12558:SF47">
    <property type="entry name" value="LIPOPOLYSACCHARIDE ASSEMBLY PROTEIN B"/>
    <property type="match status" value="1"/>
</dbReference>
<protein>
    <submittedName>
        <fullName evidence="2">Tetratricopeptide repeat protein</fullName>
    </submittedName>
</protein>